<reference evidence="12 13" key="1">
    <citation type="submission" date="2019-01" db="EMBL/GenBank/DDBJ databases">
        <title>Nocardioides guangzhouensis sp. nov., an actinobacterium isolated from soil.</title>
        <authorList>
            <person name="Fu Y."/>
            <person name="Cai Y."/>
            <person name="Lin Z."/>
            <person name="Chen P."/>
        </authorList>
    </citation>
    <scope>NUCLEOTIDE SEQUENCE [LARGE SCALE GENOMIC DNA]</scope>
    <source>
        <strain evidence="12 13">NBRC 105384</strain>
    </source>
</reference>
<keyword evidence="13" id="KW-1185">Reference proteome</keyword>
<dbReference type="GO" id="GO:0015740">
    <property type="term" value="P:C4-dicarboxylate transport"/>
    <property type="evidence" value="ECO:0007669"/>
    <property type="project" value="TreeGrafter"/>
</dbReference>
<accession>A0A4V1Z2A5</accession>
<comment type="caution">
    <text evidence="12">The sequence shown here is derived from an EMBL/GenBank/DDBJ whole genome shotgun (WGS) entry which is preliminary data.</text>
</comment>
<keyword evidence="7 10" id="KW-0472">Membrane</keyword>
<evidence type="ECO:0000256" key="5">
    <source>
        <dbReference type="ARBA" id="ARBA00022692"/>
    </source>
</evidence>
<keyword evidence="3" id="KW-1003">Cell membrane</keyword>
<evidence type="ECO:0000256" key="7">
    <source>
        <dbReference type="ARBA" id="ARBA00023136"/>
    </source>
</evidence>
<dbReference type="InterPro" id="IPR007387">
    <property type="entry name" value="TRAP_DctQ"/>
</dbReference>
<evidence type="ECO:0000256" key="9">
    <source>
        <dbReference type="SAM" id="MobiDB-lite"/>
    </source>
</evidence>
<dbReference type="GO" id="GO:0022857">
    <property type="term" value="F:transmembrane transporter activity"/>
    <property type="evidence" value="ECO:0007669"/>
    <property type="project" value="TreeGrafter"/>
</dbReference>
<evidence type="ECO:0000313" key="12">
    <source>
        <dbReference type="EMBL" id="RYU13726.1"/>
    </source>
</evidence>
<evidence type="ECO:0000256" key="6">
    <source>
        <dbReference type="ARBA" id="ARBA00022989"/>
    </source>
</evidence>
<dbReference type="Pfam" id="PF04290">
    <property type="entry name" value="DctQ"/>
    <property type="match status" value="1"/>
</dbReference>
<dbReference type="PANTHER" id="PTHR35011">
    <property type="entry name" value="2,3-DIKETO-L-GULONATE TRAP TRANSPORTER SMALL PERMEASE PROTEIN YIAM"/>
    <property type="match status" value="1"/>
</dbReference>
<feature type="transmembrane region" description="Helical" evidence="10">
    <location>
        <begin position="169"/>
        <end position="188"/>
    </location>
</feature>
<feature type="region of interest" description="Disordered" evidence="9">
    <location>
        <begin position="1"/>
        <end position="45"/>
    </location>
</feature>
<evidence type="ECO:0000256" key="1">
    <source>
        <dbReference type="ARBA" id="ARBA00004429"/>
    </source>
</evidence>
<proteinExistence type="inferred from homology"/>
<comment type="similarity">
    <text evidence="8">Belongs to the TRAP transporter small permease family.</text>
</comment>
<protein>
    <submittedName>
        <fullName evidence="12">TRAP transporter small permease</fullName>
    </submittedName>
</protein>
<organism evidence="12 13">
    <name type="scientific">Nocardioides iriomotensis</name>
    <dbReference type="NCBI Taxonomy" id="715784"/>
    <lineage>
        <taxon>Bacteria</taxon>
        <taxon>Bacillati</taxon>
        <taxon>Actinomycetota</taxon>
        <taxon>Actinomycetes</taxon>
        <taxon>Propionibacteriales</taxon>
        <taxon>Nocardioidaceae</taxon>
        <taxon>Nocardioides</taxon>
    </lineage>
</organism>
<dbReference type="GO" id="GO:0005886">
    <property type="term" value="C:plasma membrane"/>
    <property type="evidence" value="ECO:0007669"/>
    <property type="project" value="UniProtKB-SubCell"/>
</dbReference>
<feature type="transmembrane region" description="Helical" evidence="10">
    <location>
        <begin position="89"/>
        <end position="107"/>
    </location>
</feature>
<feature type="region of interest" description="Disordered" evidence="9">
    <location>
        <begin position="220"/>
        <end position="245"/>
    </location>
</feature>
<evidence type="ECO:0000256" key="4">
    <source>
        <dbReference type="ARBA" id="ARBA00022519"/>
    </source>
</evidence>
<keyword evidence="6 10" id="KW-1133">Transmembrane helix</keyword>
<keyword evidence="2" id="KW-0813">Transport</keyword>
<evidence type="ECO:0000256" key="8">
    <source>
        <dbReference type="ARBA" id="ARBA00038436"/>
    </source>
</evidence>
<feature type="compositionally biased region" description="Basic residues" evidence="9">
    <location>
        <begin position="1"/>
        <end position="17"/>
    </location>
</feature>
<dbReference type="AlphaFoldDB" id="A0A4V1Z2A5"/>
<evidence type="ECO:0000256" key="2">
    <source>
        <dbReference type="ARBA" id="ARBA00022448"/>
    </source>
</evidence>
<dbReference type="Proteomes" id="UP000291189">
    <property type="component" value="Unassembled WGS sequence"/>
</dbReference>
<keyword evidence="5 10" id="KW-0812">Transmembrane</keyword>
<feature type="compositionally biased region" description="Basic and acidic residues" evidence="9">
    <location>
        <begin position="225"/>
        <end position="245"/>
    </location>
</feature>
<comment type="subcellular location">
    <subcellularLocation>
        <location evidence="1">Cell inner membrane</location>
        <topology evidence="1">Multi-pass membrane protein</topology>
    </subcellularLocation>
</comment>
<dbReference type="EMBL" id="SDPU01000014">
    <property type="protein sequence ID" value="RYU13726.1"/>
    <property type="molecule type" value="Genomic_DNA"/>
</dbReference>
<evidence type="ECO:0000313" key="13">
    <source>
        <dbReference type="Proteomes" id="UP000291189"/>
    </source>
</evidence>
<sequence>MEAVRRRHRPGPGRRAPRPAVTVTGRTGSPGSGRPDHAPTRPSHPLDDGLAKVENVLAAGSLAAAAVLAIVAVILRTGFNQILFWSEEAIIYLVICSTFFGAVVTLRHNEHVNVDVIAVFLKERGKRVMAGIATVVTLVYLGAIGWFAWALVLDPRSSATLTPAMDLPLWVVTLPVPIGLTLMFVRTVQVLVRLLRGQDPYPGSAATLLEAEGGAALGLDAEADAGDRLPPTRETDRPDDRKDDR</sequence>
<gene>
    <name evidence="12" type="ORF">ETU37_05660</name>
</gene>
<dbReference type="InterPro" id="IPR055348">
    <property type="entry name" value="DctQ"/>
</dbReference>
<keyword evidence="4" id="KW-0997">Cell inner membrane</keyword>
<feature type="compositionally biased region" description="Basic and acidic residues" evidence="9">
    <location>
        <begin position="34"/>
        <end position="45"/>
    </location>
</feature>
<evidence type="ECO:0000256" key="3">
    <source>
        <dbReference type="ARBA" id="ARBA00022475"/>
    </source>
</evidence>
<feature type="domain" description="Tripartite ATP-independent periplasmic transporters DctQ component" evidence="11">
    <location>
        <begin position="67"/>
        <end position="196"/>
    </location>
</feature>
<feature type="transmembrane region" description="Helical" evidence="10">
    <location>
        <begin position="56"/>
        <end position="77"/>
    </location>
</feature>
<name>A0A4V1Z2A5_9ACTN</name>
<dbReference type="OrthoDB" id="9795655at2"/>
<feature type="transmembrane region" description="Helical" evidence="10">
    <location>
        <begin position="128"/>
        <end position="149"/>
    </location>
</feature>
<dbReference type="PANTHER" id="PTHR35011:SF2">
    <property type="entry name" value="2,3-DIKETO-L-GULONATE TRAP TRANSPORTER SMALL PERMEASE PROTEIN YIAM"/>
    <property type="match status" value="1"/>
</dbReference>
<evidence type="ECO:0000256" key="10">
    <source>
        <dbReference type="SAM" id="Phobius"/>
    </source>
</evidence>
<evidence type="ECO:0000259" key="11">
    <source>
        <dbReference type="Pfam" id="PF04290"/>
    </source>
</evidence>